<dbReference type="Gene3D" id="3.60.21.10">
    <property type="match status" value="1"/>
</dbReference>
<comment type="caution">
    <text evidence="3">The sequence shown here is derived from an EMBL/GenBank/DDBJ whole genome shotgun (WGS) entry which is preliminary data.</text>
</comment>
<protein>
    <submittedName>
        <fullName evidence="3">Metallophosphoesterase</fullName>
    </submittedName>
</protein>
<comment type="similarity">
    <text evidence="1">Belongs to the metallophosphoesterase superfamily. YfcE family.</text>
</comment>
<name>A0ABX2L3G0_9PROT</name>
<sequence length="171" mass="19180">MAVFFTSDTHFGHTGALSRFRRPFASVAAMDEAMVANWNATVGLDDTVWHLGDFALHRKPDAMAALLKRLHGSKHLITGNNDGPATLALAGWASVQPYAELLLDERRLILCHYAFRTWNGMYKGALNLHGHSHGQLKGMPRQFDVGVDVWDFRPVTVDEILASRQRTKKRE</sequence>
<dbReference type="EMBL" id="WHOR01000064">
    <property type="protein sequence ID" value="NUB19740.1"/>
    <property type="molecule type" value="Genomic_DNA"/>
</dbReference>
<evidence type="ECO:0000313" key="3">
    <source>
        <dbReference type="EMBL" id="NUB19740.1"/>
    </source>
</evidence>
<proteinExistence type="inferred from homology"/>
<dbReference type="CDD" id="cd07390">
    <property type="entry name" value="MPP_AQ1575"/>
    <property type="match status" value="1"/>
</dbReference>
<organism evidence="3 4">
    <name type="scientific">Azospirillum formosense</name>
    <dbReference type="NCBI Taxonomy" id="861533"/>
    <lineage>
        <taxon>Bacteria</taxon>
        <taxon>Pseudomonadati</taxon>
        <taxon>Pseudomonadota</taxon>
        <taxon>Alphaproteobacteria</taxon>
        <taxon>Rhodospirillales</taxon>
        <taxon>Azospirillaceae</taxon>
        <taxon>Azospirillum</taxon>
    </lineage>
</organism>
<dbReference type="Pfam" id="PF12850">
    <property type="entry name" value="Metallophos_2"/>
    <property type="match status" value="1"/>
</dbReference>
<dbReference type="RefSeq" id="WP_174438870.1">
    <property type="nucleotide sequence ID" value="NZ_BAABCC010000034.1"/>
</dbReference>
<reference evidence="3 4" key="1">
    <citation type="submission" date="2019-10" db="EMBL/GenBank/DDBJ databases">
        <title>Genome sequence of Azospirillum formosense CC-Nfb-7.</title>
        <authorList>
            <person name="Ambrosini A."/>
            <person name="Sant'Anna F.H."/>
            <person name="Cassan F.D."/>
            <person name="Souza E.M."/>
            <person name="Passaglia L.M.P."/>
        </authorList>
    </citation>
    <scope>NUCLEOTIDE SEQUENCE [LARGE SCALE GENOMIC DNA]</scope>
    <source>
        <strain evidence="3 4">CC-NFb-7</strain>
    </source>
</reference>
<gene>
    <name evidence="3" type="ORF">GBZ26_11005</name>
</gene>
<dbReference type="InterPro" id="IPR024654">
    <property type="entry name" value="Calcineurin-like_PHP_lpxH"/>
</dbReference>
<evidence type="ECO:0000259" key="2">
    <source>
        <dbReference type="Pfam" id="PF12850"/>
    </source>
</evidence>
<dbReference type="Proteomes" id="UP000639419">
    <property type="component" value="Unassembled WGS sequence"/>
</dbReference>
<evidence type="ECO:0000256" key="1">
    <source>
        <dbReference type="ARBA" id="ARBA00008950"/>
    </source>
</evidence>
<feature type="domain" description="Calcineurin-like phosphoesterase" evidence="2">
    <location>
        <begin position="1"/>
        <end position="133"/>
    </location>
</feature>
<evidence type="ECO:0000313" key="4">
    <source>
        <dbReference type="Proteomes" id="UP000639419"/>
    </source>
</evidence>
<dbReference type="InterPro" id="IPR029052">
    <property type="entry name" value="Metallo-depent_PP-like"/>
</dbReference>
<accession>A0ABX2L3G0</accession>
<dbReference type="SUPFAM" id="SSF56300">
    <property type="entry name" value="Metallo-dependent phosphatases"/>
    <property type="match status" value="1"/>
</dbReference>
<keyword evidence="4" id="KW-1185">Reference proteome</keyword>